<protein>
    <submittedName>
        <fullName evidence="1">Uncharacterized protein</fullName>
    </submittedName>
</protein>
<sequence length="136" mass="15076">MALAAPILRLGYLLHPVTASSYVKVLMTLALTIALTRSAVIVICNWLVALTRVGNEFPKSDNFKDHLSKYLPDNCKGTSELSPNHYGLKLFILSILSRYKESIPLSVRTINISLAKEGNNYEEIRPELSIGANVMD</sequence>
<organism evidence="1 2">
    <name type="scientific">Canavalia gladiata</name>
    <name type="common">Sword bean</name>
    <name type="synonym">Dolichos gladiatus</name>
    <dbReference type="NCBI Taxonomy" id="3824"/>
    <lineage>
        <taxon>Eukaryota</taxon>
        <taxon>Viridiplantae</taxon>
        <taxon>Streptophyta</taxon>
        <taxon>Embryophyta</taxon>
        <taxon>Tracheophyta</taxon>
        <taxon>Spermatophyta</taxon>
        <taxon>Magnoliopsida</taxon>
        <taxon>eudicotyledons</taxon>
        <taxon>Gunneridae</taxon>
        <taxon>Pentapetalae</taxon>
        <taxon>rosids</taxon>
        <taxon>fabids</taxon>
        <taxon>Fabales</taxon>
        <taxon>Fabaceae</taxon>
        <taxon>Papilionoideae</taxon>
        <taxon>50 kb inversion clade</taxon>
        <taxon>NPAAA clade</taxon>
        <taxon>indigoferoid/millettioid clade</taxon>
        <taxon>Phaseoleae</taxon>
        <taxon>Canavalia</taxon>
    </lineage>
</organism>
<comment type="caution">
    <text evidence="1">The sequence shown here is derived from an EMBL/GenBank/DDBJ whole genome shotgun (WGS) entry which is preliminary data.</text>
</comment>
<proteinExistence type="predicted"/>
<reference evidence="1 2" key="1">
    <citation type="submission" date="2024-01" db="EMBL/GenBank/DDBJ databases">
        <title>The genomes of 5 underutilized Papilionoideae crops provide insights into root nodulation and disease resistanc.</title>
        <authorList>
            <person name="Jiang F."/>
        </authorList>
    </citation>
    <scope>NUCLEOTIDE SEQUENCE [LARGE SCALE GENOMIC DNA]</scope>
    <source>
        <strain evidence="1">LVBAO_FW01</strain>
        <tissue evidence="1">Leaves</tissue>
    </source>
</reference>
<evidence type="ECO:0000313" key="1">
    <source>
        <dbReference type="EMBL" id="KAK7359984.1"/>
    </source>
</evidence>
<keyword evidence="2" id="KW-1185">Reference proteome</keyword>
<dbReference type="Proteomes" id="UP001367508">
    <property type="component" value="Unassembled WGS sequence"/>
</dbReference>
<evidence type="ECO:0000313" key="2">
    <source>
        <dbReference type="Proteomes" id="UP001367508"/>
    </source>
</evidence>
<dbReference type="AlphaFoldDB" id="A0AAN9MSB9"/>
<dbReference type="EMBL" id="JAYMYQ010000001">
    <property type="protein sequence ID" value="KAK7359984.1"/>
    <property type="molecule type" value="Genomic_DNA"/>
</dbReference>
<accession>A0AAN9MSB9</accession>
<gene>
    <name evidence="1" type="ORF">VNO77_01956</name>
</gene>
<name>A0AAN9MSB9_CANGL</name>